<evidence type="ECO:0000313" key="2">
    <source>
        <dbReference type="EMBL" id="CAE8713358.1"/>
    </source>
</evidence>
<dbReference type="Proteomes" id="UP000626109">
    <property type="component" value="Unassembled WGS sequence"/>
</dbReference>
<evidence type="ECO:0000313" key="3">
    <source>
        <dbReference type="Proteomes" id="UP000626109"/>
    </source>
</evidence>
<sequence length="194" mass="21317">MAAVKLQCAWRMRSAKQGWRYAIILYAEVAKSMKVAATPWSWFAKLCKETVAGAGSPKPAVQLPIPVAVRPAAAAATGYEEDISRALTSPPSMPRCHTPNRTSQEWRPDPKAQINRIVGEVKVLGSCPGSVNTRPLKSHELQRDVSRSRASAEEPPVAAHLQVHQECIRLLALHQRLRQQLPPDHGSLLADLVK</sequence>
<feature type="region of interest" description="Disordered" evidence="1">
    <location>
        <begin position="132"/>
        <end position="157"/>
    </location>
</feature>
<feature type="non-terminal residue" evidence="2">
    <location>
        <position position="1"/>
    </location>
</feature>
<reference evidence="2" key="1">
    <citation type="submission" date="2021-02" db="EMBL/GenBank/DDBJ databases">
        <authorList>
            <person name="Dougan E. K."/>
            <person name="Rhodes N."/>
            <person name="Thang M."/>
            <person name="Chan C."/>
        </authorList>
    </citation>
    <scope>NUCLEOTIDE SEQUENCE</scope>
</reference>
<evidence type="ECO:0000256" key="1">
    <source>
        <dbReference type="SAM" id="MobiDB-lite"/>
    </source>
</evidence>
<protein>
    <submittedName>
        <fullName evidence="2">Uncharacterized protein</fullName>
    </submittedName>
</protein>
<dbReference type="EMBL" id="CAJNNW010032485">
    <property type="protein sequence ID" value="CAE8713358.1"/>
    <property type="molecule type" value="Genomic_DNA"/>
</dbReference>
<organism evidence="2 3">
    <name type="scientific">Polarella glacialis</name>
    <name type="common">Dinoflagellate</name>
    <dbReference type="NCBI Taxonomy" id="89957"/>
    <lineage>
        <taxon>Eukaryota</taxon>
        <taxon>Sar</taxon>
        <taxon>Alveolata</taxon>
        <taxon>Dinophyceae</taxon>
        <taxon>Suessiales</taxon>
        <taxon>Suessiaceae</taxon>
        <taxon>Polarella</taxon>
    </lineage>
</organism>
<name>A0A813KUE9_POLGL</name>
<dbReference type="AlphaFoldDB" id="A0A813KUE9"/>
<feature type="region of interest" description="Disordered" evidence="1">
    <location>
        <begin position="86"/>
        <end position="107"/>
    </location>
</feature>
<feature type="compositionally biased region" description="Basic and acidic residues" evidence="1">
    <location>
        <begin position="137"/>
        <end position="152"/>
    </location>
</feature>
<gene>
    <name evidence="2" type="ORF">PGLA2088_LOCUS37483</name>
</gene>
<proteinExistence type="predicted"/>
<accession>A0A813KUE9</accession>
<comment type="caution">
    <text evidence="2">The sequence shown here is derived from an EMBL/GenBank/DDBJ whole genome shotgun (WGS) entry which is preliminary data.</text>
</comment>